<gene>
    <name evidence="1" type="ORF">UV20_C0005G0015</name>
</gene>
<reference evidence="1 2" key="1">
    <citation type="journal article" date="2015" name="Nature">
        <title>rRNA introns, odd ribosomes, and small enigmatic genomes across a large radiation of phyla.</title>
        <authorList>
            <person name="Brown C.T."/>
            <person name="Hug L.A."/>
            <person name="Thomas B.C."/>
            <person name="Sharon I."/>
            <person name="Castelle C.J."/>
            <person name="Singh A."/>
            <person name="Wilkins M.J."/>
            <person name="Williams K.H."/>
            <person name="Banfield J.F."/>
        </authorList>
    </citation>
    <scope>NUCLEOTIDE SEQUENCE [LARGE SCALE GENOMIC DNA]</scope>
</reference>
<evidence type="ECO:0000313" key="1">
    <source>
        <dbReference type="EMBL" id="KKS56850.1"/>
    </source>
</evidence>
<dbReference type="AlphaFoldDB" id="A0A0G1A755"/>
<accession>A0A0G1A755</accession>
<sequence length="598" mass="62910">MLLAHRRQGEATRGAGKAIHHDVVGVAFNHGETGAVVPPGSAGIGPAGIRENKDIQLAGEPGKGNPSRARVGSNKLVDRLGAGLVQGRAGIRGHERIAGRRIALDALTTIDLSCRRTGRQAVRGHTAVRIGAVDVAVGVVVQAVRADLRYLAVHRAGAVRIGAVDVAVGVVIHLVGAVRFHAVDLEVKAGRGTVVTIHDRVVDAYRNRGDGGRRVAHAGTGIRRAPVLQDEGVQVGGGRIDVDGLEGYLDARTGVEDEDAFGTGLRVPRLAGVVVEPVLAIRDTGHYFSAVHGTDGHVTGTAGIALVRLAVAVVVRVVASLVRGVEERITGVVAPGSGRAGLNAGVPSASTHAAGRALRQALVNRVVAVVVRVVADFHAGHSGHRVALRTRSIRLADVLALALALTHAFQTRLSQHVTPQLVRLPIAVVVQAIAEFRGSGVNGRALVVAVRAVVHEARRRRAGRSGDTHVTVVVTVRVAVKKRLHTLVRFGVTVVVQPVARFRSARVHIAPRVVAVRVIRDVALRHRTGHQPHGAVAVGITIRVFKKDGKDILVHLVVAVIIQAVAHFRGSGVNGRIHVVAIERVRGRVDETWRAPAP</sequence>
<dbReference type="EMBL" id="LCDO01000005">
    <property type="protein sequence ID" value="KKS56850.1"/>
    <property type="molecule type" value="Genomic_DNA"/>
</dbReference>
<proteinExistence type="predicted"/>
<comment type="caution">
    <text evidence="1">The sequence shown here is derived from an EMBL/GenBank/DDBJ whole genome shotgun (WGS) entry which is preliminary data.</text>
</comment>
<protein>
    <submittedName>
        <fullName evidence="1">Uncharacterized protein</fullName>
    </submittedName>
</protein>
<dbReference type="Proteomes" id="UP000034837">
    <property type="component" value="Unassembled WGS sequence"/>
</dbReference>
<evidence type="ECO:0000313" key="2">
    <source>
        <dbReference type="Proteomes" id="UP000034837"/>
    </source>
</evidence>
<name>A0A0G1A755_9BACT</name>
<organism evidence="1 2">
    <name type="scientific">Candidatus Magasanikbacteria bacterium GW2011_GWA2_42_32</name>
    <dbReference type="NCBI Taxonomy" id="1619039"/>
    <lineage>
        <taxon>Bacteria</taxon>
        <taxon>Candidatus Magasanikiibacteriota</taxon>
    </lineage>
</organism>